<keyword evidence="1" id="KW-0812">Transmembrane</keyword>
<dbReference type="EMBL" id="BTSY01000007">
    <property type="protein sequence ID" value="GMT36228.1"/>
    <property type="molecule type" value="Genomic_DNA"/>
</dbReference>
<comment type="caution">
    <text evidence="2">The sequence shown here is derived from an EMBL/GenBank/DDBJ whole genome shotgun (WGS) entry which is preliminary data.</text>
</comment>
<feature type="transmembrane region" description="Helical" evidence="1">
    <location>
        <begin position="84"/>
        <end position="103"/>
    </location>
</feature>
<feature type="non-terminal residue" evidence="2">
    <location>
        <position position="1"/>
    </location>
</feature>
<proteinExistence type="predicted"/>
<reference evidence="2" key="1">
    <citation type="submission" date="2023-10" db="EMBL/GenBank/DDBJ databases">
        <title>Genome assembly of Pristionchus species.</title>
        <authorList>
            <person name="Yoshida K."/>
            <person name="Sommer R.J."/>
        </authorList>
    </citation>
    <scope>NUCLEOTIDE SEQUENCE</scope>
    <source>
        <strain evidence="2">RS5133</strain>
    </source>
</reference>
<keyword evidence="1" id="KW-0472">Membrane</keyword>
<protein>
    <submittedName>
        <fullName evidence="2">Uncharacterized protein</fullName>
    </submittedName>
</protein>
<evidence type="ECO:0000313" key="3">
    <source>
        <dbReference type="Proteomes" id="UP001432322"/>
    </source>
</evidence>
<gene>
    <name evidence="2" type="ORF">PFISCL1PPCAC_27525</name>
</gene>
<dbReference type="AlphaFoldDB" id="A0AAV5WY22"/>
<accession>A0AAV5WY22</accession>
<name>A0AAV5WY22_9BILA</name>
<evidence type="ECO:0000313" key="2">
    <source>
        <dbReference type="EMBL" id="GMT36228.1"/>
    </source>
</evidence>
<sequence>LRELDTRKETMGIVNYGMGVAHLEDVFISVATMTGSLNDREKVNKKMEEFLEENKNRASPWRRKINSLLALIYKRFWFEWRNKFYQIFAVFMVVATLAAGKMAQNVVHPSPELDLLKLRECGRIGVVNAPHLSESIRQMGFDR</sequence>
<keyword evidence="3" id="KW-1185">Reference proteome</keyword>
<organism evidence="2 3">
    <name type="scientific">Pristionchus fissidentatus</name>
    <dbReference type="NCBI Taxonomy" id="1538716"/>
    <lineage>
        <taxon>Eukaryota</taxon>
        <taxon>Metazoa</taxon>
        <taxon>Ecdysozoa</taxon>
        <taxon>Nematoda</taxon>
        <taxon>Chromadorea</taxon>
        <taxon>Rhabditida</taxon>
        <taxon>Rhabditina</taxon>
        <taxon>Diplogasteromorpha</taxon>
        <taxon>Diplogasteroidea</taxon>
        <taxon>Neodiplogasteridae</taxon>
        <taxon>Pristionchus</taxon>
    </lineage>
</organism>
<evidence type="ECO:0000256" key="1">
    <source>
        <dbReference type="SAM" id="Phobius"/>
    </source>
</evidence>
<dbReference type="Proteomes" id="UP001432322">
    <property type="component" value="Unassembled WGS sequence"/>
</dbReference>
<keyword evidence="1" id="KW-1133">Transmembrane helix</keyword>
<feature type="non-terminal residue" evidence="2">
    <location>
        <position position="143"/>
    </location>
</feature>